<evidence type="ECO:0000313" key="3">
    <source>
        <dbReference type="Proteomes" id="UP001479436"/>
    </source>
</evidence>
<name>A0ABR2VQ89_9FUNG</name>
<accession>A0ABR2VQ89</accession>
<gene>
    <name evidence="2" type="ORF">K7432_014516</name>
</gene>
<dbReference type="Proteomes" id="UP001479436">
    <property type="component" value="Unassembled WGS sequence"/>
</dbReference>
<feature type="transmembrane region" description="Helical" evidence="1">
    <location>
        <begin position="42"/>
        <end position="64"/>
    </location>
</feature>
<keyword evidence="3" id="KW-1185">Reference proteome</keyword>
<keyword evidence="1" id="KW-0472">Membrane</keyword>
<reference evidence="2 3" key="1">
    <citation type="submission" date="2023-04" db="EMBL/GenBank/DDBJ databases">
        <title>Genome of Basidiobolus ranarum AG-B5.</title>
        <authorList>
            <person name="Stajich J.E."/>
            <person name="Carter-House D."/>
            <person name="Gryganskyi A."/>
        </authorList>
    </citation>
    <scope>NUCLEOTIDE SEQUENCE [LARGE SCALE GENOMIC DNA]</scope>
    <source>
        <strain evidence="2 3">AG-B5</strain>
    </source>
</reference>
<comment type="caution">
    <text evidence="2">The sequence shown here is derived from an EMBL/GenBank/DDBJ whole genome shotgun (WGS) entry which is preliminary data.</text>
</comment>
<organism evidence="2 3">
    <name type="scientific">Basidiobolus ranarum</name>
    <dbReference type="NCBI Taxonomy" id="34480"/>
    <lineage>
        <taxon>Eukaryota</taxon>
        <taxon>Fungi</taxon>
        <taxon>Fungi incertae sedis</taxon>
        <taxon>Zoopagomycota</taxon>
        <taxon>Entomophthoromycotina</taxon>
        <taxon>Basidiobolomycetes</taxon>
        <taxon>Basidiobolales</taxon>
        <taxon>Basidiobolaceae</taxon>
        <taxon>Basidiobolus</taxon>
    </lineage>
</organism>
<evidence type="ECO:0000313" key="2">
    <source>
        <dbReference type="EMBL" id="KAK9688110.1"/>
    </source>
</evidence>
<protein>
    <submittedName>
        <fullName evidence="2">Uncharacterized protein</fullName>
    </submittedName>
</protein>
<evidence type="ECO:0000256" key="1">
    <source>
        <dbReference type="SAM" id="Phobius"/>
    </source>
</evidence>
<sequence length="80" mass="8793">MESIVLPDLAVLLGASVVLDRHTVVAMEEMVTLTVMVMQMETVMIMVMEMVAAAVMVPVTQIVMAKHLRTNPILQILSQV</sequence>
<proteinExistence type="predicted"/>
<keyword evidence="1" id="KW-1133">Transmembrane helix</keyword>
<keyword evidence="1" id="KW-0812">Transmembrane</keyword>
<dbReference type="EMBL" id="JASJQH010008549">
    <property type="protein sequence ID" value="KAK9688110.1"/>
    <property type="molecule type" value="Genomic_DNA"/>
</dbReference>